<dbReference type="Proteomes" id="UP000518266">
    <property type="component" value="Unassembled WGS sequence"/>
</dbReference>
<keyword evidence="2" id="KW-1185">Reference proteome</keyword>
<dbReference type="AlphaFoldDB" id="A0A7J5YUU4"/>
<sequence length="97" mass="10599">MTPPTDQILKRLDTFFQTKPDHMWSSLIQLLLDLLSPEVPAPVESLRAAETEVGVFALDQLFCGLTVELQPLGLQCFLPAHSSMSSMDSAAPGTSRL</sequence>
<comment type="caution">
    <text evidence="1">The sequence shown here is derived from an EMBL/GenBank/DDBJ whole genome shotgun (WGS) entry which is preliminary data.</text>
</comment>
<protein>
    <submittedName>
        <fullName evidence="1">Uncharacterized protein</fullName>
    </submittedName>
</protein>
<dbReference type="EMBL" id="JAAKFY010000009">
    <property type="protein sequence ID" value="KAF3852601.1"/>
    <property type="molecule type" value="Genomic_DNA"/>
</dbReference>
<gene>
    <name evidence="1" type="ORF">F7725_005956</name>
</gene>
<evidence type="ECO:0000313" key="2">
    <source>
        <dbReference type="Proteomes" id="UP000518266"/>
    </source>
</evidence>
<name>A0A7J5YUU4_DISMA</name>
<evidence type="ECO:0000313" key="1">
    <source>
        <dbReference type="EMBL" id="KAF3852601.1"/>
    </source>
</evidence>
<proteinExistence type="predicted"/>
<organism evidence="1 2">
    <name type="scientific">Dissostichus mawsoni</name>
    <name type="common">Antarctic cod</name>
    <dbReference type="NCBI Taxonomy" id="36200"/>
    <lineage>
        <taxon>Eukaryota</taxon>
        <taxon>Metazoa</taxon>
        <taxon>Chordata</taxon>
        <taxon>Craniata</taxon>
        <taxon>Vertebrata</taxon>
        <taxon>Euteleostomi</taxon>
        <taxon>Actinopterygii</taxon>
        <taxon>Neopterygii</taxon>
        <taxon>Teleostei</taxon>
        <taxon>Neoteleostei</taxon>
        <taxon>Acanthomorphata</taxon>
        <taxon>Eupercaria</taxon>
        <taxon>Perciformes</taxon>
        <taxon>Notothenioidei</taxon>
        <taxon>Nototheniidae</taxon>
        <taxon>Dissostichus</taxon>
    </lineage>
</organism>
<accession>A0A7J5YUU4</accession>
<reference evidence="1 2" key="1">
    <citation type="submission" date="2020-03" db="EMBL/GenBank/DDBJ databases">
        <title>Dissostichus mawsoni Genome sequencing and assembly.</title>
        <authorList>
            <person name="Park H."/>
        </authorList>
    </citation>
    <scope>NUCLEOTIDE SEQUENCE [LARGE SCALE GENOMIC DNA]</scope>
    <source>
        <strain evidence="1">DM0001</strain>
        <tissue evidence="1">Muscle</tissue>
    </source>
</reference>